<evidence type="ECO:0000256" key="2">
    <source>
        <dbReference type="ARBA" id="ARBA00008389"/>
    </source>
</evidence>
<evidence type="ECO:0000313" key="9">
    <source>
        <dbReference type="EMBL" id="CAD8673129.1"/>
    </source>
</evidence>
<evidence type="ECO:0000256" key="8">
    <source>
        <dbReference type="ARBA" id="ARBA00023080"/>
    </source>
</evidence>
<dbReference type="SUPFAM" id="SSF56784">
    <property type="entry name" value="HAD-like"/>
    <property type="match status" value="1"/>
</dbReference>
<dbReference type="Gene3D" id="1.10.150.340">
    <property type="entry name" value="Pyrimidine 5'-nucleotidase (UMPH-1), N-terminal domain"/>
    <property type="match status" value="1"/>
</dbReference>
<dbReference type="PANTHER" id="PTHR13045:SF0">
    <property type="entry name" value="7-METHYLGUANOSINE PHOSPHATE-SPECIFIC 5'-NUCLEOTIDASE"/>
    <property type="match status" value="1"/>
</dbReference>
<protein>
    <recommendedName>
        <fullName evidence="3">5'-nucleotidase</fullName>
        <ecNumber evidence="3">3.1.3.5</ecNumber>
    </recommendedName>
</protein>
<comment type="similarity">
    <text evidence="2">Belongs to the pyrimidine 5'-nucleotidase family.</text>
</comment>
<keyword evidence="5" id="KW-0547">Nucleotide-binding</keyword>
<dbReference type="FunFam" id="1.10.150.340:FF:000001">
    <property type="entry name" value="Cytosolic 5-nucleotidase 3-like"/>
    <property type="match status" value="1"/>
</dbReference>
<dbReference type="EMBL" id="HBFA01022921">
    <property type="protein sequence ID" value="CAD8673129.1"/>
    <property type="molecule type" value="Transcribed_RNA"/>
</dbReference>
<evidence type="ECO:0000256" key="4">
    <source>
        <dbReference type="ARBA" id="ARBA00022723"/>
    </source>
</evidence>
<dbReference type="GO" id="GO:0009117">
    <property type="term" value="P:nucleotide metabolic process"/>
    <property type="evidence" value="ECO:0007669"/>
    <property type="project" value="UniProtKB-KW"/>
</dbReference>
<dbReference type="Gene3D" id="3.40.50.1000">
    <property type="entry name" value="HAD superfamily/HAD-like"/>
    <property type="match status" value="1"/>
</dbReference>
<evidence type="ECO:0000256" key="6">
    <source>
        <dbReference type="ARBA" id="ARBA00022801"/>
    </source>
</evidence>
<dbReference type="InterPro" id="IPR023214">
    <property type="entry name" value="HAD_sf"/>
</dbReference>
<dbReference type="GO" id="GO:0000166">
    <property type="term" value="F:nucleotide binding"/>
    <property type="evidence" value="ECO:0007669"/>
    <property type="project" value="UniProtKB-KW"/>
</dbReference>
<dbReference type="GO" id="GO:0008253">
    <property type="term" value="F:5'-nucleotidase activity"/>
    <property type="evidence" value="ECO:0007669"/>
    <property type="project" value="UniProtKB-EC"/>
</dbReference>
<dbReference type="EC" id="3.1.3.5" evidence="3"/>
<dbReference type="InterPro" id="IPR036412">
    <property type="entry name" value="HAD-like_sf"/>
</dbReference>
<evidence type="ECO:0000256" key="7">
    <source>
        <dbReference type="ARBA" id="ARBA00022842"/>
    </source>
</evidence>
<dbReference type="Pfam" id="PF05822">
    <property type="entry name" value="UMPH-1"/>
    <property type="match status" value="1"/>
</dbReference>
<dbReference type="SFLD" id="SFLDS00003">
    <property type="entry name" value="Haloacid_Dehalogenase"/>
    <property type="match status" value="1"/>
</dbReference>
<keyword evidence="4" id="KW-0479">Metal-binding</keyword>
<keyword evidence="6" id="KW-0378">Hydrolase</keyword>
<dbReference type="NCBIfam" id="TIGR01544">
    <property type="entry name" value="HAD-SF-IE"/>
    <property type="match status" value="1"/>
</dbReference>
<accession>A0A7S0WMC1</accession>
<evidence type="ECO:0000256" key="1">
    <source>
        <dbReference type="ARBA" id="ARBA00000815"/>
    </source>
</evidence>
<name>A0A7S0WMC1_9CHLO</name>
<organism evidence="9">
    <name type="scientific">Pyramimonas obovata</name>
    <dbReference type="NCBI Taxonomy" id="1411642"/>
    <lineage>
        <taxon>Eukaryota</taxon>
        <taxon>Viridiplantae</taxon>
        <taxon>Chlorophyta</taxon>
        <taxon>Pyramimonadophyceae</taxon>
        <taxon>Pyramimonadales</taxon>
        <taxon>Pyramimonadaceae</taxon>
        <taxon>Pyramimonas</taxon>
        <taxon>Pyramimonas incertae sedis</taxon>
    </lineage>
</organism>
<reference evidence="9" key="1">
    <citation type="submission" date="2021-01" db="EMBL/GenBank/DDBJ databases">
        <authorList>
            <person name="Corre E."/>
            <person name="Pelletier E."/>
            <person name="Niang G."/>
            <person name="Scheremetjew M."/>
            <person name="Finn R."/>
            <person name="Kale V."/>
            <person name="Holt S."/>
            <person name="Cochrane G."/>
            <person name="Meng A."/>
            <person name="Brown T."/>
            <person name="Cohen L."/>
        </authorList>
    </citation>
    <scope>NUCLEOTIDE SEQUENCE</scope>
    <source>
        <strain evidence="9">CCMP722</strain>
    </source>
</reference>
<dbReference type="GO" id="GO:0005737">
    <property type="term" value="C:cytoplasm"/>
    <property type="evidence" value="ECO:0007669"/>
    <property type="project" value="InterPro"/>
</dbReference>
<keyword evidence="8" id="KW-0546">Nucleotide metabolism</keyword>
<dbReference type="GO" id="GO:0000287">
    <property type="term" value="F:magnesium ion binding"/>
    <property type="evidence" value="ECO:0007669"/>
    <property type="project" value="InterPro"/>
</dbReference>
<proteinExistence type="inferred from homology"/>
<evidence type="ECO:0000256" key="3">
    <source>
        <dbReference type="ARBA" id="ARBA00012643"/>
    </source>
</evidence>
<sequence>MTPRATMSMSNGASPLTRTTITCAHQEHVVIPNPASFAKKRQRIIDNGFANLQVIADFDRTLTMCRVNGKTGASCHGVMESLETLSKEYREQTGELFKKYYPIEICHNLTIPEKIPIMEEWYSQAHELLLREGVTLEHIRDAVMGANLALRPGVCDVIKMLQCNDVPFLIFSAGIANVISEVLKQKFGELKDSTHVVSNWMYFDKEGSHNGFSEPLIHMFNKNESQTKGTDYRKAVEQRQFVILLGDGLGDVTMAEGIPHEVVLKVGFLNDKVEELLPLYKEVYDIIVTNDGSMDVVVELLREIPARVEVA</sequence>
<dbReference type="PANTHER" id="PTHR13045">
    <property type="entry name" value="5'-NUCLEOTIDASE"/>
    <property type="match status" value="1"/>
</dbReference>
<dbReference type="AlphaFoldDB" id="A0A7S0WMC1"/>
<evidence type="ECO:0000256" key="5">
    <source>
        <dbReference type="ARBA" id="ARBA00022741"/>
    </source>
</evidence>
<dbReference type="SFLD" id="SFLDG01128">
    <property type="entry name" value="C1.4:_5'-Nucleotidase_Like"/>
    <property type="match status" value="1"/>
</dbReference>
<keyword evidence="7" id="KW-0460">Magnesium</keyword>
<gene>
    <name evidence="9" type="ORF">POBO1169_LOCUS11633</name>
</gene>
<dbReference type="InterPro" id="IPR006434">
    <property type="entry name" value="Pyrimidine_nucleotidase_eu"/>
</dbReference>
<comment type="catalytic activity">
    <reaction evidence="1">
        <text>a ribonucleoside 5'-phosphate + H2O = a ribonucleoside + phosphate</text>
        <dbReference type="Rhea" id="RHEA:12484"/>
        <dbReference type="ChEBI" id="CHEBI:15377"/>
        <dbReference type="ChEBI" id="CHEBI:18254"/>
        <dbReference type="ChEBI" id="CHEBI:43474"/>
        <dbReference type="ChEBI" id="CHEBI:58043"/>
        <dbReference type="EC" id="3.1.3.5"/>
    </reaction>
</comment>